<dbReference type="AlphaFoldDB" id="E9HX56"/>
<dbReference type="InParanoid" id="E9HX56"/>
<dbReference type="OrthoDB" id="6400503at2759"/>
<dbReference type="Proteomes" id="UP000000305">
    <property type="component" value="Unassembled WGS sequence"/>
</dbReference>
<keyword evidence="2" id="KW-1185">Reference proteome</keyword>
<dbReference type="EMBL" id="GL733001">
    <property type="protein sequence ID" value="EFX63674.1"/>
    <property type="molecule type" value="Genomic_DNA"/>
</dbReference>
<name>E9HX56_DAPPU</name>
<proteinExistence type="predicted"/>
<protein>
    <submittedName>
        <fullName evidence="1">Uncharacterized protein</fullName>
    </submittedName>
</protein>
<dbReference type="HOGENOM" id="CLU_722121_0_0_1"/>
<gene>
    <name evidence="1" type="ORF">DAPPUDRAFT_267980</name>
</gene>
<accession>E9HX56</accession>
<dbReference type="PhylomeDB" id="E9HX56"/>
<evidence type="ECO:0000313" key="2">
    <source>
        <dbReference type="Proteomes" id="UP000000305"/>
    </source>
</evidence>
<organism evidence="1 2">
    <name type="scientific">Daphnia pulex</name>
    <name type="common">Water flea</name>
    <dbReference type="NCBI Taxonomy" id="6669"/>
    <lineage>
        <taxon>Eukaryota</taxon>
        <taxon>Metazoa</taxon>
        <taxon>Ecdysozoa</taxon>
        <taxon>Arthropoda</taxon>
        <taxon>Crustacea</taxon>
        <taxon>Branchiopoda</taxon>
        <taxon>Diplostraca</taxon>
        <taxon>Cladocera</taxon>
        <taxon>Anomopoda</taxon>
        <taxon>Daphniidae</taxon>
        <taxon>Daphnia</taxon>
    </lineage>
</organism>
<sequence length="383" mass="43628">MGVNSWITYCDLVTMKNQKGKTFLKDKRYLSLLEFKRSVTTSLLFYGLNAEKARKEDAPEARLMKEIPLSAEPGAKRRKDRLSVPDEIRFSQVGIHHPIFVENRGRCEWCQATTERRPNGHTKESRPFSRCSMCKIFLCLSKKRNCFLEFHDDRILDPTKVAAETVLAVDPEEEIAVQTVETDPLGIYPSSDSSDDSNFDALNNDVNDGVLLDEDKWHGQNNFGVEKGLKCSSAKIGVIVDLCGIVSSVHEDESILIEQLCSLEKKSWKYPTAQTAPFRLLDFFCPSDRDRWYRLKALKLEVYIPDRDNQQKRIKTVFFPDCLYGTEGTVMVIGHRKIVNHLRSCNGDNPVLRNSFIKIYGLKLVSNGSLPIAALCEDISFFL</sequence>
<dbReference type="eggNOG" id="ENOG502RWEX">
    <property type="taxonomic scope" value="Eukaryota"/>
</dbReference>
<dbReference type="KEGG" id="dpx:DAPPUDRAFT_267980"/>
<evidence type="ECO:0000313" key="1">
    <source>
        <dbReference type="EMBL" id="EFX63674.1"/>
    </source>
</evidence>
<reference evidence="1 2" key="1">
    <citation type="journal article" date="2011" name="Science">
        <title>The ecoresponsive genome of Daphnia pulex.</title>
        <authorList>
            <person name="Colbourne J.K."/>
            <person name="Pfrender M.E."/>
            <person name="Gilbert D."/>
            <person name="Thomas W.K."/>
            <person name="Tucker A."/>
            <person name="Oakley T.H."/>
            <person name="Tokishita S."/>
            <person name="Aerts A."/>
            <person name="Arnold G.J."/>
            <person name="Basu M.K."/>
            <person name="Bauer D.J."/>
            <person name="Caceres C.E."/>
            <person name="Carmel L."/>
            <person name="Casola C."/>
            <person name="Choi J.H."/>
            <person name="Detter J.C."/>
            <person name="Dong Q."/>
            <person name="Dusheyko S."/>
            <person name="Eads B.D."/>
            <person name="Frohlich T."/>
            <person name="Geiler-Samerotte K.A."/>
            <person name="Gerlach D."/>
            <person name="Hatcher P."/>
            <person name="Jogdeo S."/>
            <person name="Krijgsveld J."/>
            <person name="Kriventseva E.V."/>
            <person name="Kultz D."/>
            <person name="Laforsch C."/>
            <person name="Lindquist E."/>
            <person name="Lopez J."/>
            <person name="Manak J.R."/>
            <person name="Muller J."/>
            <person name="Pangilinan J."/>
            <person name="Patwardhan R.P."/>
            <person name="Pitluck S."/>
            <person name="Pritham E.J."/>
            <person name="Rechtsteiner A."/>
            <person name="Rho M."/>
            <person name="Rogozin I.B."/>
            <person name="Sakarya O."/>
            <person name="Salamov A."/>
            <person name="Schaack S."/>
            <person name="Shapiro H."/>
            <person name="Shiga Y."/>
            <person name="Skalitzky C."/>
            <person name="Smith Z."/>
            <person name="Souvorov A."/>
            <person name="Sung W."/>
            <person name="Tang Z."/>
            <person name="Tsuchiya D."/>
            <person name="Tu H."/>
            <person name="Vos H."/>
            <person name="Wang M."/>
            <person name="Wolf Y.I."/>
            <person name="Yamagata H."/>
            <person name="Yamada T."/>
            <person name="Ye Y."/>
            <person name="Shaw J.R."/>
            <person name="Andrews J."/>
            <person name="Crease T.J."/>
            <person name="Tang H."/>
            <person name="Lucas S.M."/>
            <person name="Robertson H.M."/>
            <person name="Bork P."/>
            <person name="Koonin E.V."/>
            <person name="Zdobnov E.M."/>
            <person name="Grigoriev I.V."/>
            <person name="Lynch M."/>
            <person name="Boore J.L."/>
        </authorList>
    </citation>
    <scope>NUCLEOTIDE SEQUENCE [LARGE SCALE GENOMIC DNA]</scope>
</reference>